<sequence length="786" mass="90773">MEKSILDIPGDKSFLSDIDVAISFKAFIDHLRKRVEEEDSSRAFIYRNALALFEKYNVYDQDIPLDKIPEYYELLEQCFVCLGPALVPEKELAWGVGFPLRTAVLYGTKLLYDMLRNKKGDKEAYTDIRKEEDYFNERLRFMYSFVLNRLYKFRISAVAEQDYAGINTETGLLEYFKVHVNTDFIEVTAKGELPELDVRKLLGQIKDEVGPEIMEGILPLSLFKFRGIVILTVSDITAEKAVENIENIRLARTASNDEASYLNVIQSLKSLVGSNKIEFDLFPFVKVNDEPVYGYTKGGSGILFQVWGEPRLSPELFRKYAKGYFAKPIAFYSPDISRETDPKYAFLEHFKQLGVRSLALLPVFYDHKPVGVLGMHTQGDDTFDEYTLSVLEPAMPAIGRLLQIYIDEFNMEIENVIKEKFTSIQPSVQWKFNEVAWNYLHNKKKGLEAKTEAIRFSDVFPLYGAVDIRNSTVERNKAITEDLNNHLTLLAGTLQALQKEHDSALLEEMIYKCDKWKEMLAQGQLNANDESRLGLFFQEETLPYLTHLANEQAGNGLVSNYLSAFRDFSSNEHGNRYELEVSMQMVNGVVNNYFETEKEQLQKLYPCYFEKFRTDGVEYDIYIGQSIAPGKPFSHFHLKNLRLWQLSSMAAIARLTYSLLSSMSKPLRTTQLIFVHNHAIDVSFRTDERKFDVEGAYNIRYQMIKKRIDKVHIRGTEERLTQQDKIVLIYFDERDVEDYLPFIQYLQEKGTLRNDLEYLFLEDLQGLSGLKALRVGVMLDGQPHDA</sequence>
<accession>A0A7K1U6J1</accession>
<organism evidence="1 2">
    <name type="scientific">Chitinophaga tropicalis</name>
    <dbReference type="NCBI Taxonomy" id="2683588"/>
    <lineage>
        <taxon>Bacteria</taxon>
        <taxon>Pseudomonadati</taxon>
        <taxon>Bacteroidota</taxon>
        <taxon>Chitinophagia</taxon>
        <taxon>Chitinophagales</taxon>
        <taxon>Chitinophagaceae</taxon>
        <taxon>Chitinophaga</taxon>
    </lineage>
</organism>
<dbReference type="SUPFAM" id="SSF55781">
    <property type="entry name" value="GAF domain-like"/>
    <property type="match status" value="1"/>
</dbReference>
<reference evidence="1 2" key="1">
    <citation type="submission" date="2019-12" db="EMBL/GenBank/DDBJ databases">
        <title>Chitinophaga sp. strain ysch24 (GDMCC 1.1355), whole genome shotgun sequence.</title>
        <authorList>
            <person name="Zhang X."/>
        </authorList>
    </citation>
    <scope>NUCLEOTIDE SEQUENCE [LARGE SCALE GENOMIC DNA]</scope>
    <source>
        <strain evidence="2">ysch24</strain>
    </source>
</reference>
<evidence type="ECO:0000313" key="2">
    <source>
        <dbReference type="Proteomes" id="UP000461730"/>
    </source>
</evidence>
<keyword evidence="2" id="KW-1185">Reference proteome</keyword>
<gene>
    <name evidence="1" type="ORF">GO493_17045</name>
</gene>
<proteinExistence type="predicted"/>
<evidence type="ECO:0000313" key="1">
    <source>
        <dbReference type="EMBL" id="MVT09981.1"/>
    </source>
</evidence>
<dbReference type="RefSeq" id="WP_157307430.1">
    <property type="nucleotide sequence ID" value="NZ_WRXN01000007.1"/>
</dbReference>
<dbReference type="AlphaFoldDB" id="A0A7K1U6J1"/>
<dbReference type="Gene3D" id="3.30.450.40">
    <property type="match status" value="1"/>
</dbReference>
<dbReference type="EMBL" id="WRXN01000007">
    <property type="protein sequence ID" value="MVT09981.1"/>
    <property type="molecule type" value="Genomic_DNA"/>
</dbReference>
<protein>
    <submittedName>
        <fullName evidence="1">GAF domain-containing protein</fullName>
    </submittedName>
</protein>
<dbReference type="Proteomes" id="UP000461730">
    <property type="component" value="Unassembled WGS sequence"/>
</dbReference>
<comment type="caution">
    <text evidence="1">The sequence shown here is derived from an EMBL/GenBank/DDBJ whole genome shotgun (WGS) entry which is preliminary data.</text>
</comment>
<name>A0A7K1U6J1_9BACT</name>
<dbReference type="InterPro" id="IPR029016">
    <property type="entry name" value="GAF-like_dom_sf"/>
</dbReference>